<evidence type="ECO:0000313" key="6">
    <source>
        <dbReference type="Proteomes" id="UP000298493"/>
    </source>
</evidence>
<evidence type="ECO:0000256" key="2">
    <source>
        <dbReference type="ARBA" id="ARBA00022598"/>
    </source>
</evidence>
<dbReference type="Proteomes" id="UP000298493">
    <property type="component" value="Unassembled WGS sequence"/>
</dbReference>
<feature type="domain" description="Carrier" evidence="4">
    <location>
        <begin position="598"/>
        <end position="657"/>
    </location>
</feature>
<dbReference type="SUPFAM" id="SSF52777">
    <property type="entry name" value="CoA-dependent acyltransferases"/>
    <property type="match status" value="1"/>
</dbReference>
<comment type="similarity">
    <text evidence="1">Belongs to the ATP-dependent AMP-binding enzyme family.</text>
</comment>
<dbReference type="CDD" id="cd04433">
    <property type="entry name" value="AFD_class_I"/>
    <property type="match status" value="1"/>
</dbReference>
<dbReference type="InterPro" id="IPR045851">
    <property type="entry name" value="AMP-bd_C_sf"/>
</dbReference>
<evidence type="ECO:0000256" key="1">
    <source>
        <dbReference type="ARBA" id="ARBA00006432"/>
    </source>
</evidence>
<dbReference type="InterPro" id="IPR009081">
    <property type="entry name" value="PP-bd_ACP"/>
</dbReference>
<dbReference type="Gene3D" id="3.40.50.12780">
    <property type="entry name" value="N-terminal domain of ligase-like"/>
    <property type="match status" value="1"/>
</dbReference>
<proteinExistence type="inferred from homology"/>
<gene>
    <name evidence="5" type="ORF">E6O75_ATG09978</name>
</gene>
<evidence type="ECO:0000313" key="5">
    <source>
        <dbReference type="EMBL" id="TID12813.1"/>
    </source>
</evidence>
<protein>
    <submittedName>
        <fullName evidence="5">Acyl-CoA synthetase family member 2</fullName>
    </submittedName>
</protein>
<evidence type="ECO:0000259" key="3">
    <source>
        <dbReference type="Pfam" id="PF00501"/>
    </source>
</evidence>
<organism evidence="5 6">
    <name type="scientific">Venturia nashicola</name>
    <dbReference type="NCBI Taxonomy" id="86259"/>
    <lineage>
        <taxon>Eukaryota</taxon>
        <taxon>Fungi</taxon>
        <taxon>Dikarya</taxon>
        <taxon>Ascomycota</taxon>
        <taxon>Pezizomycotina</taxon>
        <taxon>Dothideomycetes</taxon>
        <taxon>Pleosporomycetidae</taxon>
        <taxon>Venturiales</taxon>
        <taxon>Venturiaceae</taxon>
        <taxon>Venturia</taxon>
    </lineage>
</organism>
<dbReference type="Pfam" id="PF00550">
    <property type="entry name" value="PP-binding"/>
    <property type="match status" value="1"/>
</dbReference>
<dbReference type="InterPro" id="IPR020845">
    <property type="entry name" value="AMP-binding_CS"/>
</dbReference>
<dbReference type="SUPFAM" id="SSF56801">
    <property type="entry name" value="Acetyl-CoA synthetase-like"/>
    <property type="match status" value="1"/>
</dbReference>
<keyword evidence="2" id="KW-0436">Ligase</keyword>
<dbReference type="GO" id="GO:0031956">
    <property type="term" value="F:medium-chain fatty acid-CoA ligase activity"/>
    <property type="evidence" value="ECO:0007669"/>
    <property type="project" value="TreeGrafter"/>
</dbReference>
<dbReference type="PANTHER" id="PTHR43201:SF5">
    <property type="entry name" value="MEDIUM-CHAIN ACYL-COA LIGASE ACSF2, MITOCHONDRIAL"/>
    <property type="match status" value="1"/>
</dbReference>
<dbReference type="Gene3D" id="3.30.300.30">
    <property type="match status" value="1"/>
</dbReference>
<dbReference type="STRING" id="86259.A0A4Z1NQ60"/>
<name>A0A4Z1NQ60_9PEZI</name>
<evidence type="ECO:0000259" key="4">
    <source>
        <dbReference type="Pfam" id="PF00550"/>
    </source>
</evidence>
<dbReference type="InterPro" id="IPR036736">
    <property type="entry name" value="ACP-like_sf"/>
</dbReference>
<dbReference type="PANTHER" id="PTHR43201">
    <property type="entry name" value="ACYL-COA SYNTHETASE"/>
    <property type="match status" value="1"/>
</dbReference>
<dbReference type="SUPFAM" id="SSF47336">
    <property type="entry name" value="ACP-like"/>
    <property type="match status" value="1"/>
</dbReference>
<dbReference type="Gene3D" id="1.10.1200.10">
    <property type="entry name" value="ACP-like"/>
    <property type="match status" value="1"/>
</dbReference>
<reference evidence="5 6" key="1">
    <citation type="submission" date="2019-04" db="EMBL/GenBank/DDBJ databases">
        <title>High contiguity whole genome sequence and gene annotation resource for two Venturia nashicola isolates.</title>
        <authorList>
            <person name="Prokchorchik M."/>
            <person name="Won K."/>
            <person name="Lee Y."/>
            <person name="Choi E.D."/>
            <person name="Segonzac C."/>
            <person name="Sohn K.H."/>
        </authorList>
    </citation>
    <scope>NUCLEOTIDE SEQUENCE [LARGE SCALE GENOMIC DNA]</scope>
    <source>
        <strain evidence="5 6">PRI2</strain>
    </source>
</reference>
<dbReference type="Pfam" id="PF00501">
    <property type="entry name" value="AMP-binding"/>
    <property type="match status" value="1"/>
</dbReference>
<comment type="caution">
    <text evidence="5">The sequence shown here is derived from an EMBL/GenBank/DDBJ whole genome shotgun (WGS) entry which is preliminary data.</text>
</comment>
<dbReference type="GO" id="GO:0006631">
    <property type="term" value="P:fatty acid metabolic process"/>
    <property type="evidence" value="ECO:0007669"/>
    <property type="project" value="TreeGrafter"/>
</dbReference>
<keyword evidence="6" id="KW-1185">Reference proteome</keyword>
<dbReference type="PROSITE" id="PS00455">
    <property type="entry name" value="AMP_BINDING"/>
    <property type="match status" value="1"/>
</dbReference>
<dbReference type="EMBL" id="SNSC02000033">
    <property type="protein sequence ID" value="TID12813.1"/>
    <property type="molecule type" value="Genomic_DNA"/>
</dbReference>
<sequence>MAESLSEVYGDPLPSNIPSLWEGFSSAAKSYPENIALVATHQPPNLFGITSQPLEDEQYQKKPYLRWTYKEFKNAVERTKCGLQTLGIHEEMPVLTFANNCAEYFLVLQAVNPLGAVLAPINPRNLANKEEITHMIKVIMSSCPGQRAVIVVQDANIARQIDALPISEGAIKIMLQAETGTSIPLSDKPSRPDSWIPFEEVMAGSKAQSTTNGHVVYASQDQSIFFTSGTTSLPKGVRMPVGHTSSFLEMRGFRRDVDAGDKWCIVVPNNHVMAYNVANACFNAGAALVLAGSAFVPTIMMDTLFREQCTHATLVPTMLHALIGIKAAQGQKLNYLKHVMFGGSLLTPAMLKSCVEELGADAVENAYGMTEGTIISTGKQSNPIAMIRGDDVSVGSVLVGTGIKCCLPGETTPVPRKIPGEIHFHRESLPNYIGMDSDDFYNDDQGRRWFKTGDQGVLDHDGRVFLVGRYKDMIIRGGENISPAAIETAIGLMPQMKGVLVQVVAAPDDIAGEVPVAVIQGEVTPELIQGVQDAVIRSMGTIYVPDDVISLNQLGLVDYPRTMAGKIQKTKLAALVRKYRSDQNAVMTNGTDSQLESDVKNIWAKAIGIPLTNLRVDDPLAEVADSITVMRVRDKIKRQTGKTLSLAEMAESGTIAGHIKLLKSQPVADFKETTHHRVIRQGPPGVEDMAHLTEDPELFEPTKAAVSKALAVHGLEWDDVEDVMPAYDFANVMAEVGEFDSWGFKFALMPRNQLRTAIETMLKNNRILASFLVSDKEALESDLALHVAIRQDKKLFDIVIKDEGSVKTVEELAAIPLKYPYPQHALFPGPLFRALIYYVEETKSAAVITNVSHAVIDASYSQIYSEDFDRALAGSTKLHEHLDYKIWADSYYSLRTSPEARAGTKWHLKRLKNITSHKKALWPQTPTRSKYKPTVQDPSDGYQTSFEAPNMPTLRKSHQNLTAIIVLKAALALLNTHKTGHTHALFSNLEAARTTFPFLPKSLQESGKWEATDVAGPTISSVINLIPIPDPSEPVLAFLTRLQVDQENLTKYASTPWREMMASLGPEGGALLPRITTTQIFNWVPGFGTTGTDLYANFRMLNAVVRPMVGLAVNAGLGGEKGYTVFLHLRGDALSIAELKVVAGELERIVLWILERGNWGRGIGGVGGVLG</sequence>
<dbReference type="InterPro" id="IPR000873">
    <property type="entry name" value="AMP-dep_synth/lig_dom"/>
</dbReference>
<dbReference type="AlphaFoldDB" id="A0A4Z1NQ60"/>
<dbReference type="InterPro" id="IPR042099">
    <property type="entry name" value="ANL_N_sf"/>
</dbReference>
<feature type="domain" description="AMP-dependent synthetase/ligase" evidence="3">
    <location>
        <begin position="62"/>
        <end position="427"/>
    </location>
</feature>
<accession>A0A4Z1NQ60</accession>